<accession>A0AB39CDN4</accession>
<feature type="region of interest" description="Disordered" evidence="1">
    <location>
        <begin position="106"/>
        <end position="125"/>
    </location>
</feature>
<evidence type="ECO:0000313" key="2">
    <source>
        <dbReference type="EMBL" id="XDJ14944.1"/>
    </source>
</evidence>
<name>A0AB39CDN4_9VIRU</name>
<protein>
    <submittedName>
        <fullName evidence="2">Uncharacterized protein</fullName>
    </submittedName>
</protein>
<sequence length="125" mass="14436">MSKWRSLGPLEREEYLKYLMAEIQRLQLKILRIRQNGWAIRVGDEFSAAPRSPYMPDPTELLLDGTDHVLVLGDIELLMNELFDLLKTVNDISGQTLNHVRRRLLSELQETPHEKEESGPGPNRS</sequence>
<dbReference type="EMBL" id="PQ015379">
    <property type="protein sequence ID" value="XDJ14944.1"/>
    <property type="molecule type" value="Genomic_DNA"/>
</dbReference>
<organism evidence="2">
    <name type="scientific">Pseudomonas phage HRDY3</name>
    <dbReference type="NCBI Taxonomy" id="3236930"/>
    <lineage>
        <taxon>Viruses</taxon>
    </lineage>
</organism>
<reference evidence="2" key="1">
    <citation type="submission" date="2024-07" db="EMBL/GenBank/DDBJ databases">
        <authorList>
            <person name="Bringhurst R.M."/>
            <person name="Homer T.E."/>
        </authorList>
    </citation>
    <scope>NUCLEOTIDE SEQUENCE</scope>
</reference>
<evidence type="ECO:0000256" key="1">
    <source>
        <dbReference type="SAM" id="MobiDB-lite"/>
    </source>
</evidence>
<proteinExistence type="predicted"/>